<dbReference type="InterPro" id="IPR007110">
    <property type="entry name" value="Ig-like_dom"/>
</dbReference>
<evidence type="ECO:0000259" key="1">
    <source>
        <dbReference type="PROSITE" id="PS50835"/>
    </source>
</evidence>
<dbReference type="AlphaFoldDB" id="A0AAZ3P219"/>
<dbReference type="PROSITE" id="PS50835">
    <property type="entry name" value="IG_LIKE"/>
    <property type="match status" value="1"/>
</dbReference>
<name>A0AAZ3P219_ONCTS</name>
<organism evidence="2 3">
    <name type="scientific">Oncorhynchus tshawytscha</name>
    <name type="common">Chinook salmon</name>
    <name type="synonym">Salmo tshawytscha</name>
    <dbReference type="NCBI Taxonomy" id="74940"/>
    <lineage>
        <taxon>Eukaryota</taxon>
        <taxon>Metazoa</taxon>
        <taxon>Chordata</taxon>
        <taxon>Craniata</taxon>
        <taxon>Vertebrata</taxon>
        <taxon>Euteleostomi</taxon>
        <taxon>Actinopterygii</taxon>
        <taxon>Neopterygii</taxon>
        <taxon>Teleostei</taxon>
        <taxon>Protacanthopterygii</taxon>
        <taxon>Salmoniformes</taxon>
        <taxon>Salmonidae</taxon>
        <taxon>Salmoninae</taxon>
        <taxon>Oncorhynchus</taxon>
    </lineage>
</organism>
<feature type="domain" description="Ig-like" evidence="1">
    <location>
        <begin position="20"/>
        <end position="103"/>
    </location>
</feature>
<dbReference type="InterPro" id="IPR013783">
    <property type="entry name" value="Ig-like_fold"/>
</dbReference>
<reference evidence="3" key="1">
    <citation type="journal article" date="2018" name="PLoS ONE">
        <title>Chinook salmon (Oncorhynchus tshawytscha) genome and transcriptome.</title>
        <authorList>
            <person name="Christensen K.A."/>
            <person name="Leong J.S."/>
            <person name="Sakhrani D."/>
            <person name="Biagi C.A."/>
            <person name="Minkley D.R."/>
            <person name="Withler R.E."/>
            <person name="Rondeau E.B."/>
            <person name="Koop B.F."/>
            <person name="Devlin R.H."/>
        </authorList>
    </citation>
    <scope>NUCLEOTIDE SEQUENCE [LARGE SCALE GENOMIC DNA]</scope>
</reference>
<reference evidence="2" key="3">
    <citation type="submission" date="2025-09" db="UniProtKB">
        <authorList>
            <consortium name="Ensembl"/>
        </authorList>
    </citation>
    <scope>IDENTIFICATION</scope>
</reference>
<dbReference type="PANTHER" id="PTHR46013:SF4">
    <property type="entry name" value="B-CELL RECEPTOR CD22-RELATED"/>
    <property type="match status" value="1"/>
</dbReference>
<dbReference type="Ensembl" id="ENSOTST00005126154.1">
    <property type="protein sequence ID" value="ENSOTSP00005110747.1"/>
    <property type="gene ID" value="ENSOTSG00005003139.2"/>
</dbReference>
<dbReference type="SMART" id="SM00408">
    <property type="entry name" value="IGc2"/>
    <property type="match status" value="1"/>
</dbReference>
<dbReference type="GO" id="GO:0098609">
    <property type="term" value="P:cell-cell adhesion"/>
    <property type="evidence" value="ECO:0007669"/>
    <property type="project" value="InterPro"/>
</dbReference>
<dbReference type="InterPro" id="IPR003599">
    <property type="entry name" value="Ig_sub"/>
</dbReference>
<dbReference type="SUPFAM" id="SSF48726">
    <property type="entry name" value="Immunoglobulin"/>
    <property type="match status" value="1"/>
</dbReference>
<dbReference type="GeneTree" id="ENSGT01010000222294"/>
<proteinExistence type="predicted"/>
<reference evidence="2" key="2">
    <citation type="submission" date="2025-08" db="UniProtKB">
        <authorList>
            <consortium name="Ensembl"/>
        </authorList>
    </citation>
    <scope>IDENTIFICATION</scope>
</reference>
<keyword evidence="3" id="KW-1185">Reference proteome</keyword>
<dbReference type="InterPro" id="IPR003598">
    <property type="entry name" value="Ig_sub2"/>
</dbReference>
<accession>A0AAZ3P219</accession>
<dbReference type="Proteomes" id="UP000694402">
    <property type="component" value="Unassembled WGS sequence"/>
</dbReference>
<dbReference type="PANTHER" id="PTHR46013">
    <property type="entry name" value="VASCULAR CELL ADHESION MOLECULE 1"/>
    <property type="match status" value="1"/>
</dbReference>
<dbReference type="InterPro" id="IPR003989">
    <property type="entry name" value="VCAM-1"/>
</dbReference>
<sequence length="155" mass="17142">MLILIDLHSPEVTLTVRYKPKSISVSIGPSGEIVEGSSVILTCSSDANPPVQKYTWYKRNITTPKAPGQIYNISYIRLEDSGEYYCEAGNKYGLINSSSVFVNVQYRPKNTSVSVSPSGEIVDIVLVMVFVCCWWEKGETRQLELGGPPTVFLVS</sequence>
<dbReference type="PRINTS" id="PR01474">
    <property type="entry name" value="VCAM1"/>
</dbReference>
<dbReference type="GO" id="GO:0016020">
    <property type="term" value="C:membrane"/>
    <property type="evidence" value="ECO:0007669"/>
    <property type="project" value="InterPro"/>
</dbReference>
<dbReference type="Gene3D" id="2.60.40.10">
    <property type="entry name" value="Immunoglobulins"/>
    <property type="match status" value="1"/>
</dbReference>
<dbReference type="Pfam" id="PF13895">
    <property type="entry name" value="Ig_2"/>
    <property type="match status" value="1"/>
</dbReference>
<evidence type="ECO:0000313" key="3">
    <source>
        <dbReference type="Proteomes" id="UP000694402"/>
    </source>
</evidence>
<evidence type="ECO:0000313" key="2">
    <source>
        <dbReference type="Ensembl" id="ENSOTSP00005110747.1"/>
    </source>
</evidence>
<dbReference type="InterPro" id="IPR036179">
    <property type="entry name" value="Ig-like_dom_sf"/>
</dbReference>
<protein>
    <recommendedName>
        <fullName evidence="1">Ig-like domain-containing protein</fullName>
    </recommendedName>
</protein>
<dbReference type="SMART" id="SM00409">
    <property type="entry name" value="IG"/>
    <property type="match status" value="1"/>
</dbReference>